<dbReference type="AlphaFoldDB" id="A0A3P2A3Q0"/>
<feature type="signal peptide" evidence="1">
    <location>
        <begin position="1"/>
        <end position="19"/>
    </location>
</feature>
<reference evidence="2 3" key="1">
    <citation type="submission" date="2018-11" db="EMBL/GenBank/DDBJ databases">
        <title>Genomes From Bacteria Associated with the Canine Oral Cavity: a Test Case for Automated Genome-Based Taxonomic Assignment.</title>
        <authorList>
            <person name="Coil D.A."/>
            <person name="Jospin G."/>
            <person name="Darling A.E."/>
            <person name="Wallis C."/>
            <person name="Davis I.J."/>
            <person name="Harris S."/>
            <person name="Eisen J.A."/>
            <person name="Holcombe L.J."/>
            <person name="O'Flynn C."/>
        </authorList>
    </citation>
    <scope>NUCLEOTIDE SEQUENCE [LARGE SCALE GENOMIC DNA]</scope>
    <source>
        <strain evidence="2 3">COT-280</strain>
    </source>
</reference>
<dbReference type="OrthoDB" id="8604923at2"/>
<keyword evidence="3" id="KW-1185">Reference proteome</keyword>
<name>A0A3P2A3Q0_9NEIS</name>
<dbReference type="Proteomes" id="UP000269923">
    <property type="component" value="Unassembled WGS sequence"/>
</dbReference>
<sequence>MKKILMGATLALLSLTASAQDPLQSQKLQIVKKIYKNGGDMGVLLNYASRDLKSVFDEDERNTPEGEMGCIDYDVTIQGQDSNPKEIIHSLKTSVTSNGNVLVTFKNLGQRMKLIYVMKCHNGRCLVDDVLEKGKSFKQQVRQCIRG</sequence>
<feature type="chain" id="PRO_5018216798" description="DUF3828 domain-containing protein" evidence="1">
    <location>
        <begin position="20"/>
        <end position="147"/>
    </location>
</feature>
<evidence type="ECO:0008006" key="4">
    <source>
        <dbReference type="Google" id="ProtNLM"/>
    </source>
</evidence>
<comment type="caution">
    <text evidence="2">The sequence shown here is derived from an EMBL/GenBank/DDBJ whole genome shotgun (WGS) entry which is preliminary data.</text>
</comment>
<accession>A0A3P2A3Q0</accession>
<evidence type="ECO:0000313" key="2">
    <source>
        <dbReference type="EMBL" id="RRD89548.1"/>
    </source>
</evidence>
<proteinExistence type="predicted"/>
<evidence type="ECO:0000313" key="3">
    <source>
        <dbReference type="Proteomes" id="UP000269923"/>
    </source>
</evidence>
<organism evidence="2 3">
    <name type="scientific">Conchiformibius steedae</name>
    <dbReference type="NCBI Taxonomy" id="153493"/>
    <lineage>
        <taxon>Bacteria</taxon>
        <taxon>Pseudomonadati</taxon>
        <taxon>Pseudomonadota</taxon>
        <taxon>Betaproteobacteria</taxon>
        <taxon>Neisseriales</taxon>
        <taxon>Neisseriaceae</taxon>
        <taxon>Conchiformibius</taxon>
    </lineage>
</organism>
<dbReference type="Gene3D" id="3.10.450.50">
    <property type="match status" value="1"/>
</dbReference>
<dbReference type="RefSeq" id="WP_124795617.1">
    <property type="nucleotide sequence ID" value="NZ_RQYC01000014.1"/>
</dbReference>
<dbReference type="STRING" id="1121352.GCA_000620925_01740"/>
<protein>
    <recommendedName>
        <fullName evidence="4">DUF3828 domain-containing protein</fullName>
    </recommendedName>
</protein>
<evidence type="ECO:0000256" key="1">
    <source>
        <dbReference type="SAM" id="SignalP"/>
    </source>
</evidence>
<keyword evidence="1" id="KW-0732">Signal</keyword>
<dbReference type="EMBL" id="RQYC01000014">
    <property type="protein sequence ID" value="RRD89548.1"/>
    <property type="molecule type" value="Genomic_DNA"/>
</dbReference>
<gene>
    <name evidence="2" type="ORF">EII21_08565</name>
</gene>